<accession>A0A4P8J7K1</accession>
<evidence type="ECO:0000313" key="2">
    <source>
        <dbReference type="Proteomes" id="UP000298656"/>
    </source>
</evidence>
<evidence type="ECO:0000313" key="1">
    <source>
        <dbReference type="EMBL" id="QCP55129.1"/>
    </source>
</evidence>
<dbReference type="EMBL" id="CP040079">
    <property type="protein sequence ID" value="QCP55129.1"/>
    <property type="molecule type" value="Genomic_DNA"/>
</dbReference>
<keyword evidence="2" id="KW-1185">Reference proteome</keyword>
<dbReference type="RefSeq" id="WP_137337886.1">
    <property type="nucleotide sequence ID" value="NZ_CP040079.1"/>
</dbReference>
<reference evidence="1 2" key="1">
    <citation type="submission" date="2019-05" db="EMBL/GenBank/DDBJ databases">
        <title>Burkholderia sp. DHOD12, isolated from subtropical forest soil.</title>
        <authorList>
            <person name="Gao Z.-H."/>
            <person name="Qiu L.-H."/>
        </authorList>
    </citation>
    <scope>NUCLEOTIDE SEQUENCE [LARGE SCALE GENOMIC DNA]</scope>
    <source>
        <strain evidence="1 2">DHOD12</strain>
    </source>
</reference>
<protein>
    <submittedName>
        <fullName evidence="1">Uncharacterized protein</fullName>
    </submittedName>
</protein>
<dbReference type="AlphaFoldDB" id="A0A4P8J7K1"/>
<name>A0A4P8J7K1_9BURK</name>
<dbReference type="KEGG" id="tvl:FAZ95_39060"/>
<dbReference type="Proteomes" id="UP000298656">
    <property type="component" value="Chromosome 3"/>
</dbReference>
<sequence length="62" mass="6922">MHDVAERDRCRRAFLHAVRCARAGDFEPGNALIRGVAVRHGKSAAAIQLRELQRYVDSDCDA</sequence>
<organism evidence="1 2">
    <name type="scientific">Trinickia violacea</name>
    <dbReference type="NCBI Taxonomy" id="2571746"/>
    <lineage>
        <taxon>Bacteria</taxon>
        <taxon>Pseudomonadati</taxon>
        <taxon>Pseudomonadota</taxon>
        <taxon>Betaproteobacteria</taxon>
        <taxon>Burkholderiales</taxon>
        <taxon>Burkholderiaceae</taxon>
        <taxon>Trinickia</taxon>
    </lineage>
</organism>
<gene>
    <name evidence="1" type="ORF">FAZ95_39060</name>
</gene>
<proteinExistence type="predicted"/>